<evidence type="ECO:0000313" key="1">
    <source>
        <dbReference type="EMBL" id="OGE01704.1"/>
    </source>
</evidence>
<accession>A0A1F5HBZ0</accession>
<name>A0A1F5HBZ0_9BACT</name>
<dbReference type="Gene3D" id="1.10.150.240">
    <property type="entry name" value="Putative phosphatase, domain 2"/>
    <property type="match status" value="1"/>
</dbReference>
<evidence type="ECO:0000313" key="2">
    <source>
        <dbReference type="Proteomes" id="UP000176751"/>
    </source>
</evidence>
<dbReference type="SUPFAM" id="SSF56784">
    <property type="entry name" value="HAD-like"/>
    <property type="match status" value="1"/>
</dbReference>
<protein>
    <recommendedName>
        <fullName evidence="3">HAD family phosphatase</fullName>
    </recommendedName>
</protein>
<proteinExistence type="predicted"/>
<dbReference type="InterPro" id="IPR023198">
    <property type="entry name" value="PGP-like_dom2"/>
</dbReference>
<dbReference type="PANTHER" id="PTHR18901:SF38">
    <property type="entry name" value="PSEUDOURIDINE-5'-PHOSPHATASE"/>
    <property type="match status" value="1"/>
</dbReference>
<gene>
    <name evidence="1" type="ORF">A2196_02350</name>
</gene>
<dbReference type="EMBL" id="MFCA01000025">
    <property type="protein sequence ID" value="OGE01704.1"/>
    <property type="molecule type" value="Genomic_DNA"/>
</dbReference>
<sequence length="225" mass="25323">MTVDVMKSKKIKAVIFDMDGVIVDSEPIESLSLEKLLRKYGKTPQYNKEGLIHTVGLAGETYKQVSKKYNLKEDIEVLKKIKRKIFRDLVEKKLTVIPGFIDLVRMLKEEKMKIALASNRFVDLVFFMLNKIKAKDLFDVIVGASDEIKPKPSPDIYLQVARELKIKPADCVALEDAETGIVAAKKAGMKVIAIPNKYTKSHNFAKADKIVKSLSDVTPELLQSL</sequence>
<dbReference type="SFLD" id="SFLDG01135">
    <property type="entry name" value="C1.5.6:_HAD__Beta-PGM__Phospha"/>
    <property type="match status" value="1"/>
</dbReference>
<dbReference type="PANTHER" id="PTHR18901">
    <property type="entry name" value="2-DEOXYGLUCOSE-6-PHOSPHATE PHOSPHATASE 2"/>
    <property type="match status" value="1"/>
</dbReference>
<evidence type="ECO:0008006" key="3">
    <source>
        <dbReference type="Google" id="ProtNLM"/>
    </source>
</evidence>
<dbReference type="NCBIfam" id="TIGR01509">
    <property type="entry name" value="HAD-SF-IA-v3"/>
    <property type="match status" value="1"/>
</dbReference>
<reference evidence="1 2" key="1">
    <citation type="journal article" date="2016" name="Nat. Commun.">
        <title>Thousands of microbial genomes shed light on interconnected biogeochemical processes in an aquifer system.</title>
        <authorList>
            <person name="Anantharaman K."/>
            <person name="Brown C.T."/>
            <person name="Hug L.A."/>
            <person name="Sharon I."/>
            <person name="Castelle C.J."/>
            <person name="Probst A.J."/>
            <person name="Thomas B.C."/>
            <person name="Singh A."/>
            <person name="Wilkins M.J."/>
            <person name="Karaoz U."/>
            <person name="Brodie E.L."/>
            <person name="Williams K.H."/>
            <person name="Hubbard S.S."/>
            <person name="Banfield J.F."/>
        </authorList>
    </citation>
    <scope>NUCLEOTIDE SEQUENCE [LARGE SCALE GENOMIC DNA]</scope>
</reference>
<dbReference type="SFLD" id="SFLDG01129">
    <property type="entry name" value="C1.5:_HAD__Beta-PGM__Phosphata"/>
    <property type="match status" value="1"/>
</dbReference>
<dbReference type="InterPro" id="IPR006439">
    <property type="entry name" value="HAD-SF_hydro_IA"/>
</dbReference>
<dbReference type="InterPro" id="IPR041492">
    <property type="entry name" value="HAD_2"/>
</dbReference>
<dbReference type="Proteomes" id="UP000176751">
    <property type="component" value="Unassembled WGS sequence"/>
</dbReference>
<dbReference type="InterPro" id="IPR036412">
    <property type="entry name" value="HAD-like_sf"/>
</dbReference>
<dbReference type="PRINTS" id="PR00413">
    <property type="entry name" value="HADHALOGNASE"/>
</dbReference>
<dbReference type="SFLD" id="SFLDS00003">
    <property type="entry name" value="Haloacid_Dehalogenase"/>
    <property type="match status" value="1"/>
</dbReference>
<dbReference type="InterPro" id="IPR023214">
    <property type="entry name" value="HAD_sf"/>
</dbReference>
<dbReference type="AlphaFoldDB" id="A0A1F5HBZ0"/>
<dbReference type="Gene3D" id="3.40.50.1000">
    <property type="entry name" value="HAD superfamily/HAD-like"/>
    <property type="match status" value="1"/>
</dbReference>
<dbReference type="Pfam" id="PF13419">
    <property type="entry name" value="HAD_2"/>
    <property type="match status" value="1"/>
</dbReference>
<dbReference type="STRING" id="1797737.A2196_02350"/>
<organism evidence="1 2">
    <name type="scientific">Candidatus Curtissbacteria bacterium RIFOXYA1_FULL_41_14</name>
    <dbReference type="NCBI Taxonomy" id="1797737"/>
    <lineage>
        <taxon>Bacteria</taxon>
        <taxon>Candidatus Curtissiibacteriota</taxon>
    </lineage>
</organism>
<comment type="caution">
    <text evidence="1">The sequence shown here is derived from an EMBL/GenBank/DDBJ whole genome shotgun (WGS) entry which is preliminary data.</text>
</comment>